<evidence type="ECO:0000256" key="2">
    <source>
        <dbReference type="ARBA" id="ARBA00008375"/>
    </source>
</evidence>
<dbReference type="Gene3D" id="3.20.70.20">
    <property type="match status" value="1"/>
</dbReference>
<comment type="subunit">
    <text evidence="12">Homodimer.</text>
</comment>
<evidence type="ECO:0000256" key="5">
    <source>
        <dbReference type="ARBA" id="ARBA00022818"/>
    </source>
</evidence>
<feature type="modified residue" description="Glycine radical" evidence="10 11">
    <location>
        <position position="735"/>
    </location>
</feature>
<organism evidence="15 16">
    <name type="scientific">Photorhabdus khanii</name>
    <dbReference type="NCBI Taxonomy" id="1004150"/>
    <lineage>
        <taxon>Bacteria</taxon>
        <taxon>Pseudomonadati</taxon>
        <taxon>Pseudomonadota</taxon>
        <taxon>Gammaproteobacteria</taxon>
        <taxon>Enterobacterales</taxon>
        <taxon>Morganellaceae</taxon>
        <taxon>Photorhabdus</taxon>
    </lineage>
</organism>
<dbReference type="CDD" id="cd01678">
    <property type="entry name" value="PFL1"/>
    <property type="match status" value="1"/>
</dbReference>
<dbReference type="PANTHER" id="PTHR30191">
    <property type="entry name" value="FORMATE ACETYLTRANSFERASE"/>
    <property type="match status" value="1"/>
</dbReference>
<dbReference type="InterPro" id="IPR001150">
    <property type="entry name" value="Gly_radical"/>
</dbReference>
<dbReference type="PIRSF" id="PIRSF000379">
    <property type="entry name" value="For_Ac_trans_1"/>
    <property type="match status" value="1"/>
</dbReference>
<comment type="catalytic activity">
    <reaction evidence="8 12">
        <text>formate + acetyl-CoA = pyruvate + CoA</text>
        <dbReference type="Rhea" id="RHEA:11844"/>
        <dbReference type="ChEBI" id="CHEBI:15361"/>
        <dbReference type="ChEBI" id="CHEBI:15740"/>
        <dbReference type="ChEBI" id="CHEBI:57287"/>
        <dbReference type="ChEBI" id="CHEBI:57288"/>
        <dbReference type="EC" id="2.3.1.54"/>
    </reaction>
</comment>
<dbReference type="InterPro" id="IPR019777">
    <property type="entry name" value="Form_AcTrfase_GR_CS"/>
</dbReference>
<dbReference type="InterPro" id="IPR005949">
    <property type="entry name" value="Form_AcTrfase"/>
</dbReference>
<comment type="pathway">
    <text evidence="12">Fermentation; pyruvate fermentation; formate from pyruvate: step 1/1.</text>
</comment>
<keyword evidence="6 12" id="KW-0119">Carbohydrate metabolism</keyword>
<feature type="domain" description="PFL" evidence="14">
    <location>
        <begin position="6"/>
        <end position="625"/>
    </location>
</feature>
<dbReference type="PANTHER" id="PTHR30191:SF0">
    <property type="entry name" value="FORMATE ACETYLTRANSFERASE 1"/>
    <property type="match status" value="1"/>
</dbReference>
<dbReference type="PROSITE" id="PS51149">
    <property type="entry name" value="GLY_RADICAL_2"/>
    <property type="match status" value="1"/>
</dbReference>
<dbReference type="NCBIfam" id="TIGR01255">
    <property type="entry name" value="pyr_form_ly_1"/>
    <property type="match status" value="1"/>
</dbReference>
<dbReference type="Proteomes" id="UP000481739">
    <property type="component" value="Unassembled WGS sequence"/>
</dbReference>
<evidence type="ECO:0000256" key="8">
    <source>
        <dbReference type="ARBA" id="ARBA00049029"/>
    </source>
</evidence>
<evidence type="ECO:0000313" key="16">
    <source>
        <dbReference type="Proteomes" id="UP000481739"/>
    </source>
</evidence>
<evidence type="ECO:0000256" key="11">
    <source>
        <dbReference type="PROSITE-ProRule" id="PRU00493"/>
    </source>
</evidence>
<feature type="active site" description="Cysteine radical intermediate" evidence="9">
    <location>
        <position position="420"/>
    </location>
</feature>
<reference evidence="15 16" key="1">
    <citation type="journal article" date="2019" name="Nature">
        <title>A new antibiotic selectively kills Gram-negative pathogens.</title>
        <authorList>
            <person name="Imai Y."/>
            <person name="Meyer K.J."/>
            <person name="Iinishi A."/>
            <person name="Favre-Godal Q."/>
            <person name="Green R."/>
            <person name="Manuse S."/>
            <person name="Caboni M."/>
            <person name="Mori M."/>
            <person name="Niles S."/>
            <person name="Ghiglieri M."/>
            <person name="Honrao C."/>
            <person name="Ma X."/>
            <person name="Guo J.J."/>
            <person name="Makriyannis A."/>
            <person name="Linares-Otoya L."/>
            <person name="Boehringer N."/>
            <person name="Wuisan Z.G."/>
            <person name="Kaur H."/>
            <person name="Wu R."/>
            <person name="Mateus A."/>
            <person name="Typas A."/>
            <person name="Savitski M.M."/>
            <person name="Espinoza J.L."/>
            <person name="O'Rourke A."/>
            <person name="Nelson K.E."/>
            <person name="Hiller S."/>
            <person name="Noinaj N."/>
            <person name="Schaeberle T.F."/>
            <person name="D'Onofrio A."/>
            <person name="Lewis K."/>
        </authorList>
    </citation>
    <scope>NUCLEOTIDE SEQUENCE [LARGE SCALE GENOMIC DNA]</scope>
    <source>
        <strain evidence="15 16">HGB 1456</strain>
    </source>
</reference>
<evidence type="ECO:0000256" key="9">
    <source>
        <dbReference type="PIRSR" id="PIRSR000379-1"/>
    </source>
</evidence>
<comment type="similarity">
    <text evidence="2 12">Belongs to the glycyl radical enzyme (GRE) family. PFL subfamily.</text>
</comment>
<dbReference type="PROSITE" id="PS51554">
    <property type="entry name" value="PFL"/>
    <property type="match status" value="1"/>
</dbReference>
<evidence type="ECO:0000256" key="6">
    <source>
        <dbReference type="ARBA" id="ARBA00023277"/>
    </source>
</evidence>
<evidence type="ECO:0000256" key="3">
    <source>
        <dbReference type="ARBA" id="ARBA00022490"/>
    </source>
</evidence>
<evidence type="ECO:0000256" key="4">
    <source>
        <dbReference type="ARBA" id="ARBA00022679"/>
    </source>
</evidence>
<evidence type="ECO:0000256" key="12">
    <source>
        <dbReference type="RuleBase" id="RU368075"/>
    </source>
</evidence>
<evidence type="ECO:0000256" key="7">
    <source>
        <dbReference type="ARBA" id="ARBA00023315"/>
    </source>
</evidence>
<dbReference type="Pfam" id="PF01228">
    <property type="entry name" value="Gly_radical"/>
    <property type="match status" value="1"/>
</dbReference>
<evidence type="ECO:0000256" key="10">
    <source>
        <dbReference type="PIRSR" id="PIRSR000379-2"/>
    </source>
</evidence>
<dbReference type="PROSITE" id="PS00850">
    <property type="entry name" value="GLY_RADICAL_1"/>
    <property type="match status" value="1"/>
</dbReference>
<dbReference type="EC" id="2.3.1.54" evidence="12"/>
<accession>A0A7C9GK12</accession>
<keyword evidence="4 12" id="KW-0808">Transferase</keyword>
<evidence type="ECO:0000259" key="13">
    <source>
        <dbReference type="PROSITE" id="PS51149"/>
    </source>
</evidence>
<keyword evidence="3 12" id="KW-0963">Cytoplasm</keyword>
<comment type="subcellular location">
    <subcellularLocation>
        <location evidence="1 12">Cytoplasm</location>
    </subcellularLocation>
</comment>
<dbReference type="Pfam" id="PF02901">
    <property type="entry name" value="PFL-like"/>
    <property type="match status" value="1"/>
</dbReference>
<dbReference type="UniPathway" id="UPA00920">
    <property type="reaction ID" value="UER00891"/>
</dbReference>
<evidence type="ECO:0000313" key="15">
    <source>
        <dbReference type="EMBL" id="MQL48477.1"/>
    </source>
</evidence>
<dbReference type="EMBL" id="WHZZ01000003">
    <property type="protein sequence ID" value="MQL48477.1"/>
    <property type="molecule type" value="Genomic_DNA"/>
</dbReference>
<proteinExistence type="inferred from homology"/>
<dbReference type="AlphaFoldDB" id="A0A7C9GK12"/>
<keyword evidence="5 10" id="KW-0556">Organic radical</keyword>
<keyword evidence="12" id="KW-0313">Glucose metabolism</keyword>
<protein>
    <recommendedName>
        <fullName evidence="12">Formate acetyltransferase</fullName>
        <ecNumber evidence="12">2.3.1.54</ecNumber>
    </recommendedName>
    <alternativeName>
        <fullName evidence="12">Pyruvate formate-lyase</fullName>
    </alternativeName>
</protein>
<dbReference type="GO" id="GO:0008861">
    <property type="term" value="F:formate C-acetyltransferase activity"/>
    <property type="evidence" value="ECO:0007669"/>
    <property type="project" value="UniProtKB-UniRule"/>
</dbReference>
<evidence type="ECO:0000259" key="14">
    <source>
        <dbReference type="PROSITE" id="PS51554"/>
    </source>
</evidence>
<dbReference type="InterPro" id="IPR004184">
    <property type="entry name" value="PFL_dom"/>
</dbReference>
<keyword evidence="7 12" id="KW-0012">Acyltransferase</keyword>
<dbReference type="SUPFAM" id="SSF51998">
    <property type="entry name" value="PFL-like glycyl radical enzymes"/>
    <property type="match status" value="1"/>
</dbReference>
<dbReference type="FunFam" id="3.20.70.20:FF:000003">
    <property type="entry name" value="Formate acetyltransferase"/>
    <property type="match status" value="1"/>
</dbReference>
<gene>
    <name evidence="15" type="primary">pflB</name>
    <name evidence="15" type="ORF">GEA64_11110</name>
</gene>
<sequence length="760" mass="85410">MAELNEKFSVAWQGFNQGDWQNEVNVRDFIQKNYTPYEGDESFLAGSTKATDALWEKVMEGIKIENRTHAPVDFDTDIAATITSHDAGYIEKDLETVVGLQTEAPLKRALIPFGGIKMVEGSCKVYGRELDPKLKQIFTEYRKTHNQGVFDVYTPDILQCRKSGVLTGLPDAYGRGRIIGDYRRVAVYGIDYLRDDKFAQFNSLQEKLEIGEDLAMTIQLREEIAEQHRALSQIKEMAAKYGYDISGPATNAKEAVQWTYFAYLAAVKSQNGAAMSFGRVSSFLDIYIERDLKAGKLTEIEAQELIDHLVMKLRMVRFLRTPEYDELFSGDPIWATESLAGMGVDGRTLVTKNSFRFLNTLYTMGPSPEPNMTILWSEKLPVSFKKFAAKVSIDTSSLQYENDDLMRPDFNNDDYAIACCVSPMIVGKQMQFFGARANLAKTMLYAINGGVDEKLKIQVGPKEEPMKDEVLDYDKVMARMDHFMDWLAKQYVTALNIIHYMHDKYSYEAALMALHDRDVYRTMACGIAGLSVAADSLSAIKYAKVSPIRDEDGLAVDFNIEGEYPQFGNNDPRVDDIACDLVERFMKKIQKLNTYRHSVPTQSVLTITSNVVYGKKTGNTPDGRRAGAPFGPGANPMHGRDQKGAVASLTSVAKLPFAYAKDGISYTFSIVPNALGKDDEARKTNLAALMDGYFHHEATIEGGQHLNVNVMNREMLLDAMEDPEKYPQLTIRVSGYAVRFNSLTKEQQRDVITRTFTQSM</sequence>
<dbReference type="GO" id="GO:0005829">
    <property type="term" value="C:cytosol"/>
    <property type="evidence" value="ECO:0007669"/>
    <property type="project" value="TreeGrafter"/>
</dbReference>
<feature type="domain" description="Glycine radical" evidence="13">
    <location>
        <begin position="632"/>
        <end position="760"/>
    </location>
</feature>
<evidence type="ECO:0000256" key="1">
    <source>
        <dbReference type="ARBA" id="ARBA00004496"/>
    </source>
</evidence>
<name>A0A7C9GK12_9GAMM</name>
<dbReference type="GO" id="GO:0006006">
    <property type="term" value="P:glucose metabolic process"/>
    <property type="evidence" value="ECO:0007669"/>
    <property type="project" value="UniProtKB-UniRule"/>
</dbReference>
<dbReference type="RefSeq" id="WP_152962832.1">
    <property type="nucleotide sequence ID" value="NZ_CAWOZU010000018.1"/>
</dbReference>
<comment type="caution">
    <text evidence="15">The sequence shown here is derived from an EMBL/GenBank/DDBJ whole genome shotgun (WGS) entry which is preliminary data.</text>
</comment>
<feature type="active site" description="S-acetylcysteine intermediate" evidence="9">
    <location>
        <position position="419"/>
    </location>
</feature>
<dbReference type="InterPro" id="IPR050244">
    <property type="entry name" value="Auton_GlycylRad_Cofactor"/>
</dbReference>